<dbReference type="RefSeq" id="XP_024735351.1">
    <property type="nucleotide sequence ID" value="XM_024888653.1"/>
</dbReference>
<evidence type="ECO:0008006" key="4">
    <source>
        <dbReference type="Google" id="ProtNLM"/>
    </source>
</evidence>
<dbReference type="PANTHER" id="PTHR39603:SF1">
    <property type="entry name" value="CYANOVIRIN-N DOMAIN-CONTAINING PROTEIN"/>
    <property type="match status" value="1"/>
</dbReference>
<feature type="signal peptide" evidence="1">
    <location>
        <begin position="1"/>
        <end position="20"/>
    </location>
</feature>
<dbReference type="GeneID" id="36596729"/>
<keyword evidence="1" id="KW-0732">Signal</keyword>
<dbReference type="InParanoid" id="A0A2J6T607"/>
<dbReference type="Proteomes" id="UP000235371">
    <property type="component" value="Unassembled WGS sequence"/>
</dbReference>
<gene>
    <name evidence="2" type="ORF">K444DRAFT_725705</name>
</gene>
<protein>
    <recommendedName>
        <fullName evidence="4">Ecp2 effector protein domain-containing protein</fullName>
    </recommendedName>
</protein>
<proteinExistence type="predicted"/>
<dbReference type="OrthoDB" id="2112446at2759"/>
<keyword evidence="3" id="KW-1185">Reference proteome</keyword>
<organism evidence="2 3">
    <name type="scientific">Hyaloscypha bicolor E</name>
    <dbReference type="NCBI Taxonomy" id="1095630"/>
    <lineage>
        <taxon>Eukaryota</taxon>
        <taxon>Fungi</taxon>
        <taxon>Dikarya</taxon>
        <taxon>Ascomycota</taxon>
        <taxon>Pezizomycotina</taxon>
        <taxon>Leotiomycetes</taxon>
        <taxon>Helotiales</taxon>
        <taxon>Hyaloscyphaceae</taxon>
        <taxon>Hyaloscypha</taxon>
        <taxon>Hyaloscypha bicolor</taxon>
    </lineage>
</organism>
<dbReference type="EMBL" id="KZ613822">
    <property type="protein sequence ID" value="PMD58447.1"/>
    <property type="molecule type" value="Genomic_DNA"/>
</dbReference>
<reference evidence="2 3" key="1">
    <citation type="submission" date="2016-04" db="EMBL/GenBank/DDBJ databases">
        <title>A degradative enzymes factory behind the ericoid mycorrhizal symbiosis.</title>
        <authorList>
            <consortium name="DOE Joint Genome Institute"/>
            <person name="Martino E."/>
            <person name="Morin E."/>
            <person name="Grelet G."/>
            <person name="Kuo A."/>
            <person name="Kohler A."/>
            <person name="Daghino S."/>
            <person name="Barry K."/>
            <person name="Choi C."/>
            <person name="Cichocki N."/>
            <person name="Clum A."/>
            <person name="Copeland A."/>
            <person name="Hainaut M."/>
            <person name="Haridas S."/>
            <person name="Labutti K."/>
            <person name="Lindquist E."/>
            <person name="Lipzen A."/>
            <person name="Khouja H.-R."/>
            <person name="Murat C."/>
            <person name="Ohm R."/>
            <person name="Olson A."/>
            <person name="Spatafora J."/>
            <person name="Veneault-Fourrey C."/>
            <person name="Henrissat B."/>
            <person name="Grigoriev I."/>
            <person name="Martin F."/>
            <person name="Perotto S."/>
        </authorList>
    </citation>
    <scope>NUCLEOTIDE SEQUENCE [LARGE SCALE GENOMIC DNA]</scope>
    <source>
        <strain evidence="2 3">E</strain>
    </source>
</reference>
<sequence>MTGQSTSLLIALVLATGILAAPKSYPKVIPGPGLPSLASLNLTSADLYELDYHTILSDITSREESAPLVPRFNLNCDGQKCQATDAVACINYLAMLGSETCNMNFDNNLHQALLCTSASARIIAHQIQPNQLSSCQDVARGGGQIMDRCTNFGLVSGQGPAWGNGGYIVDIALAGTN</sequence>
<evidence type="ECO:0000313" key="2">
    <source>
        <dbReference type="EMBL" id="PMD58447.1"/>
    </source>
</evidence>
<name>A0A2J6T607_9HELO</name>
<dbReference type="PANTHER" id="PTHR39603">
    <property type="entry name" value="CYANOVIRIN-N DOMAIN-CONTAINING PROTEIN"/>
    <property type="match status" value="1"/>
</dbReference>
<evidence type="ECO:0000313" key="3">
    <source>
        <dbReference type="Proteomes" id="UP000235371"/>
    </source>
</evidence>
<dbReference type="STRING" id="1095630.A0A2J6T607"/>
<dbReference type="AlphaFoldDB" id="A0A2J6T607"/>
<feature type="chain" id="PRO_5014370099" description="Ecp2 effector protein domain-containing protein" evidence="1">
    <location>
        <begin position="21"/>
        <end position="177"/>
    </location>
</feature>
<evidence type="ECO:0000256" key="1">
    <source>
        <dbReference type="SAM" id="SignalP"/>
    </source>
</evidence>
<accession>A0A2J6T607</accession>